<sequence length="216" mass="23913">MSTERRPPSGERAERKRAAIVQTARRVFLREGFGVGMEQIAAEAGVSKVTVYNHYGRKEDLFTAVIGDALEDALADAQSRTEECLRSGDDLEEVLVETARAWIRGMATPEFLALRTLVGAELRRFPELGRAWKVNGPGRFRSIMAVVLQREVDRGVLAIANIELAITQLYSLVLYPHFAHSTYGDTIDQATTDQLITDGVAMFLHFYRAGSPTPSA</sequence>
<reference evidence="6 7" key="1">
    <citation type="submission" date="2020-08" db="EMBL/GenBank/DDBJ databases">
        <title>Sequencing the genomes of 1000 actinobacteria strains.</title>
        <authorList>
            <person name="Klenk H.-P."/>
        </authorList>
    </citation>
    <scope>NUCLEOTIDE SEQUENCE [LARGE SCALE GENOMIC DNA]</scope>
    <source>
        <strain evidence="6 7">DSM 43675</strain>
    </source>
</reference>
<evidence type="ECO:0000256" key="1">
    <source>
        <dbReference type="ARBA" id="ARBA00023015"/>
    </source>
</evidence>
<evidence type="ECO:0000256" key="3">
    <source>
        <dbReference type="ARBA" id="ARBA00023163"/>
    </source>
</evidence>
<dbReference type="InterPro" id="IPR036271">
    <property type="entry name" value="Tet_transcr_reg_TetR-rel_C_sf"/>
</dbReference>
<keyword evidence="2 4" id="KW-0238">DNA-binding</keyword>
<proteinExistence type="predicted"/>
<keyword evidence="1" id="KW-0805">Transcription regulation</keyword>
<name>A0A7X0G2M6_9ACTN</name>
<feature type="domain" description="HTH tetR-type" evidence="5">
    <location>
        <begin position="14"/>
        <end position="73"/>
    </location>
</feature>
<dbReference type="InterPro" id="IPR009057">
    <property type="entry name" value="Homeodomain-like_sf"/>
</dbReference>
<dbReference type="InterPro" id="IPR039536">
    <property type="entry name" value="TetR_C_Proteobacteria"/>
</dbReference>
<dbReference type="GO" id="GO:0003700">
    <property type="term" value="F:DNA-binding transcription factor activity"/>
    <property type="evidence" value="ECO:0007669"/>
    <property type="project" value="TreeGrafter"/>
</dbReference>
<dbReference type="Gene3D" id="1.10.357.10">
    <property type="entry name" value="Tetracycline Repressor, domain 2"/>
    <property type="match status" value="1"/>
</dbReference>
<dbReference type="EMBL" id="JACHMQ010000001">
    <property type="protein sequence ID" value="MBB6398151.1"/>
    <property type="molecule type" value="Genomic_DNA"/>
</dbReference>
<dbReference type="RefSeq" id="WP_221493288.1">
    <property type="nucleotide sequence ID" value="NZ_JACHMQ010000001.1"/>
</dbReference>
<dbReference type="AlphaFoldDB" id="A0A7X0G2M6"/>
<dbReference type="PANTHER" id="PTHR30055:SF146">
    <property type="entry name" value="HTH-TYPE TRANSCRIPTIONAL DUAL REGULATOR CECR"/>
    <property type="match status" value="1"/>
</dbReference>
<dbReference type="SUPFAM" id="SSF48498">
    <property type="entry name" value="Tetracyclin repressor-like, C-terminal domain"/>
    <property type="match status" value="1"/>
</dbReference>
<dbReference type="InterPro" id="IPR001647">
    <property type="entry name" value="HTH_TetR"/>
</dbReference>
<gene>
    <name evidence="6" type="ORF">BKA00_005065</name>
</gene>
<dbReference type="Pfam" id="PF14246">
    <property type="entry name" value="TetR_C_7"/>
    <property type="match status" value="1"/>
</dbReference>
<dbReference type="PANTHER" id="PTHR30055">
    <property type="entry name" value="HTH-TYPE TRANSCRIPTIONAL REGULATOR RUTR"/>
    <property type="match status" value="1"/>
</dbReference>
<keyword evidence="3" id="KW-0804">Transcription</keyword>
<dbReference type="GO" id="GO:0000976">
    <property type="term" value="F:transcription cis-regulatory region binding"/>
    <property type="evidence" value="ECO:0007669"/>
    <property type="project" value="TreeGrafter"/>
</dbReference>
<evidence type="ECO:0000313" key="6">
    <source>
        <dbReference type="EMBL" id="MBB6398151.1"/>
    </source>
</evidence>
<dbReference type="SUPFAM" id="SSF46689">
    <property type="entry name" value="Homeodomain-like"/>
    <property type="match status" value="1"/>
</dbReference>
<comment type="caution">
    <text evidence="6">The sequence shown here is derived from an EMBL/GenBank/DDBJ whole genome shotgun (WGS) entry which is preliminary data.</text>
</comment>
<evidence type="ECO:0000256" key="4">
    <source>
        <dbReference type="PROSITE-ProRule" id="PRU00335"/>
    </source>
</evidence>
<dbReference type="PRINTS" id="PR00455">
    <property type="entry name" value="HTHTETR"/>
</dbReference>
<dbReference type="GO" id="GO:0045892">
    <property type="term" value="P:negative regulation of DNA-templated transcription"/>
    <property type="evidence" value="ECO:0007669"/>
    <property type="project" value="UniProtKB-ARBA"/>
</dbReference>
<dbReference type="Pfam" id="PF00440">
    <property type="entry name" value="TetR_N"/>
    <property type="match status" value="1"/>
</dbReference>
<evidence type="ECO:0000256" key="2">
    <source>
        <dbReference type="ARBA" id="ARBA00023125"/>
    </source>
</evidence>
<feature type="DNA-binding region" description="H-T-H motif" evidence="4">
    <location>
        <begin position="36"/>
        <end position="55"/>
    </location>
</feature>
<keyword evidence="7" id="KW-1185">Reference proteome</keyword>
<dbReference type="Proteomes" id="UP000546324">
    <property type="component" value="Unassembled WGS sequence"/>
</dbReference>
<protein>
    <submittedName>
        <fullName evidence="6">AcrR family transcriptional regulator</fullName>
    </submittedName>
</protein>
<dbReference type="PROSITE" id="PS50977">
    <property type="entry name" value="HTH_TETR_2"/>
    <property type="match status" value="1"/>
</dbReference>
<evidence type="ECO:0000259" key="5">
    <source>
        <dbReference type="PROSITE" id="PS50977"/>
    </source>
</evidence>
<evidence type="ECO:0000313" key="7">
    <source>
        <dbReference type="Proteomes" id="UP000546324"/>
    </source>
</evidence>
<dbReference type="InterPro" id="IPR050109">
    <property type="entry name" value="HTH-type_TetR-like_transc_reg"/>
</dbReference>
<organism evidence="6 7">
    <name type="scientific">Actinomadura coerulea</name>
    <dbReference type="NCBI Taxonomy" id="46159"/>
    <lineage>
        <taxon>Bacteria</taxon>
        <taxon>Bacillati</taxon>
        <taxon>Actinomycetota</taxon>
        <taxon>Actinomycetes</taxon>
        <taxon>Streptosporangiales</taxon>
        <taxon>Thermomonosporaceae</taxon>
        <taxon>Actinomadura</taxon>
    </lineage>
</organism>
<dbReference type="FunFam" id="1.10.10.60:FF:000141">
    <property type="entry name" value="TetR family transcriptional regulator"/>
    <property type="match status" value="1"/>
</dbReference>
<accession>A0A7X0G2M6</accession>